<dbReference type="GO" id="GO:0007165">
    <property type="term" value="P:signal transduction"/>
    <property type="evidence" value="ECO:0007669"/>
    <property type="project" value="UniProtKB-KW"/>
</dbReference>
<keyword evidence="7 10" id="KW-0472">Membrane</keyword>
<evidence type="ECO:0000256" key="7">
    <source>
        <dbReference type="ARBA" id="ARBA00023136"/>
    </source>
</evidence>
<evidence type="ECO:0000256" key="5">
    <source>
        <dbReference type="ARBA" id="ARBA00022725"/>
    </source>
</evidence>
<name>A0A7H1DH92_MYTSE</name>
<keyword evidence="13" id="KW-1185">Reference proteome</keyword>
<comment type="similarity">
    <text evidence="10">Belongs to the insect chemoreceptor superfamily. Heteromeric odorant receptor channel (TC 1.A.69) family.</text>
</comment>
<evidence type="ECO:0000313" key="11">
    <source>
        <dbReference type="EMBL" id="KAJ8727300.1"/>
    </source>
</evidence>
<dbReference type="InterPro" id="IPR004117">
    <property type="entry name" value="7tm6_olfct_rcpt"/>
</dbReference>
<dbReference type="OrthoDB" id="7476568at2759"/>
<evidence type="ECO:0000256" key="2">
    <source>
        <dbReference type="ARBA" id="ARBA00022475"/>
    </source>
</evidence>
<evidence type="ECO:0000256" key="10">
    <source>
        <dbReference type="RuleBase" id="RU351113"/>
    </source>
</evidence>
<reference evidence="12" key="1">
    <citation type="submission" date="2019-07" db="EMBL/GenBank/DDBJ databases">
        <authorList>
            <person name="Tang R."/>
            <person name="Jiang N.-J."/>
            <person name="Ning C."/>
            <person name="Li G.-C."/>
            <person name="Huang L.-Q."/>
            <person name="Wang C.-Z."/>
        </authorList>
    </citation>
    <scope>NUCLEOTIDE SEQUENCE</scope>
</reference>
<comment type="caution">
    <text evidence="10">Lacks conserved residue(s) required for the propagation of feature annotation.</text>
</comment>
<gene>
    <name evidence="11" type="ORF">PYW07_001419</name>
</gene>
<keyword evidence="9 10" id="KW-0807">Transducer</keyword>
<dbReference type="GO" id="GO:0005886">
    <property type="term" value="C:plasma membrane"/>
    <property type="evidence" value="ECO:0007669"/>
    <property type="project" value="UniProtKB-SubCell"/>
</dbReference>
<feature type="transmembrane region" description="Helical" evidence="10">
    <location>
        <begin position="303"/>
        <end position="325"/>
    </location>
</feature>
<feature type="transmembrane region" description="Helical" evidence="10">
    <location>
        <begin position="194"/>
        <end position="217"/>
    </location>
</feature>
<comment type="subcellular location">
    <subcellularLocation>
        <location evidence="1 10">Cell membrane</location>
        <topology evidence="1 10">Multi-pass membrane protein</topology>
    </subcellularLocation>
</comment>
<dbReference type="Proteomes" id="UP001231518">
    <property type="component" value="Chromosome 11"/>
</dbReference>
<keyword evidence="5 10" id="KW-0552">Olfaction</keyword>
<dbReference type="AlphaFoldDB" id="A0A7H1DH92"/>
<evidence type="ECO:0000256" key="9">
    <source>
        <dbReference type="ARBA" id="ARBA00023224"/>
    </source>
</evidence>
<dbReference type="Pfam" id="PF02949">
    <property type="entry name" value="7tm_6"/>
    <property type="match status" value="1"/>
</dbReference>
<evidence type="ECO:0000256" key="3">
    <source>
        <dbReference type="ARBA" id="ARBA00022606"/>
    </source>
</evidence>
<dbReference type="GO" id="GO:0004984">
    <property type="term" value="F:olfactory receptor activity"/>
    <property type="evidence" value="ECO:0007669"/>
    <property type="project" value="InterPro"/>
</dbReference>
<evidence type="ECO:0000256" key="1">
    <source>
        <dbReference type="ARBA" id="ARBA00004651"/>
    </source>
</evidence>
<keyword evidence="2" id="KW-1003">Cell membrane</keyword>
<feature type="transmembrane region" description="Helical" evidence="10">
    <location>
        <begin position="53"/>
        <end position="71"/>
    </location>
</feature>
<protein>
    <recommendedName>
        <fullName evidence="10">Odorant receptor</fullName>
    </recommendedName>
</protein>
<accession>A0A7H1DH92</accession>
<sequence length="402" mass="46417">MENYSGSYVPTKTTEFMVNLNKFVFIFGLPNFWVEDLDFPSFFMKIIRPLSKYGNMAVFTMIFLEYVALVTQKNLTERQSSDLILFIISHSIITGFRVRMTHQEGRVRDVMYKLGIGLKEIYNDGEAEEQMIKRSKFFSWALIYNCVMSLILYTVEAILRVIRTGDTFNTLITAWPHLQDDSVLSNIGRSVFYIFWWIYLTRVFAVYTLVICLTIAVSHQFKNLNSYFRSLNGIFEDEDLTQREKEQEYERALKVGIEMHSETLKCTGEIQTICRDVFSGQIIFNLTMLIVLMYQMMNSTRNLTNVLTLVVTALTILCSTGFFMWNAGDITVEAEVLPTAMFSSGWENCWRESSVRVRKLIVIAMLQAQEPVALTGLGIIVLSYQSYVSIVKSSYSVFSVLY</sequence>
<proteinExistence type="evidence at transcript level"/>
<evidence type="ECO:0000313" key="13">
    <source>
        <dbReference type="Proteomes" id="UP001231518"/>
    </source>
</evidence>
<keyword evidence="3 10" id="KW-0716">Sensory transduction</keyword>
<organism evidence="12">
    <name type="scientific">Mythimna separata</name>
    <name type="common">Oriental armyworm</name>
    <name type="synonym">Pseudaletia separata</name>
    <dbReference type="NCBI Taxonomy" id="271217"/>
    <lineage>
        <taxon>Eukaryota</taxon>
        <taxon>Metazoa</taxon>
        <taxon>Ecdysozoa</taxon>
        <taxon>Arthropoda</taxon>
        <taxon>Hexapoda</taxon>
        <taxon>Insecta</taxon>
        <taxon>Pterygota</taxon>
        <taxon>Neoptera</taxon>
        <taxon>Endopterygota</taxon>
        <taxon>Lepidoptera</taxon>
        <taxon>Glossata</taxon>
        <taxon>Ditrysia</taxon>
        <taxon>Noctuoidea</taxon>
        <taxon>Noctuidae</taxon>
        <taxon>Noctuinae</taxon>
        <taxon>Hadenini</taxon>
        <taxon>Mythimna</taxon>
    </lineage>
</organism>
<dbReference type="GO" id="GO:0005549">
    <property type="term" value="F:odorant binding"/>
    <property type="evidence" value="ECO:0007669"/>
    <property type="project" value="InterPro"/>
</dbReference>
<keyword evidence="8 10" id="KW-0675">Receptor</keyword>
<dbReference type="EMBL" id="JARGEI010000008">
    <property type="protein sequence ID" value="KAJ8727300.1"/>
    <property type="molecule type" value="Genomic_DNA"/>
</dbReference>
<evidence type="ECO:0000256" key="4">
    <source>
        <dbReference type="ARBA" id="ARBA00022692"/>
    </source>
</evidence>
<evidence type="ECO:0000256" key="6">
    <source>
        <dbReference type="ARBA" id="ARBA00022989"/>
    </source>
</evidence>
<dbReference type="EMBL" id="MN171138">
    <property type="protein sequence ID" value="QNS36218.1"/>
    <property type="molecule type" value="mRNA"/>
</dbReference>
<dbReference type="PANTHER" id="PTHR21137:SF35">
    <property type="entry name" value="ODORANT RECEPTOR 19A-RELATED"/>
    <property type="match status" value="1"/>
</dbReference>
<feature type="transmembrane region" description="Helical" evidence="10">
    <location>
        <begin position="360"/>
        <end position="384"/>
    </location>
</feature>
<keyword evidence="6 10" id="KW-1133">Transmembrane helix</keyword>
<reference evidence="11" key="2">
    <citation type="submission" date="2023-03" db="EMBL/GenBank/DDBJ databases">
        <title>Chromosome-level genomes of two armyworms, Mythimna separata and Mythimna loreyi, provide insights into the biosynthesis and reception of sex pheromones.</title>
        <authorList>
            <person name="Zhao H."/>
        </authorList>
    </citation>
    <scope>NUCLEOTIDE SEQUENCE</scope>
    <source>
        <strain evidence="11">BeijingLab</strain>
        <tissue evidence="11">Pupa</tissue>
    </source>
</reference>
<feature type="transmembrane region" description="Helical" evidence="10">
    <location>
        <begin position="137"/>
        <end position="155"/>
    </location>
</feature>
<evidence type="ECO:0000256" key="8">
    <source>
        <dbReference type="ARBA" id="ARBA00023170"/>
    </source>
</evidence>
<keyword evidence="4 10" id="KW-0812">Transmembrane</keyword>
<evidence type="ECO:0000313" key="12">
    <source>
        <dbReference type="EMBL" id="QNS36218.1"/>
    </source>
</evidence>
<dbReference type="PANTHER" id="PTHR21137">
    <property type="entry name" value="ODORANT RECEPTOR"/>
    <property type="match status" value="1"/>
</dbReference>